<dbReference type="GO" id="GO:0043565">
    <property type="term" value="F:sequence-specific DNA binding"/>
    <property type="evidence" value="ECO:0007669"/>
    <property type="project" value="InterPro"/>
</dbReference>
<dbReference type="InterPro" id="IPR020449">
    <property type="entry name" value="Tscrpt_reg_AraC-type_HTH"/>
</dbReference>
<dbReference type="PANTHER" id="PTHR43280:SF11">
    <property type="entry name" value="RCS-SPECIFIC HTH-TYPE TRANSCRIPTIONAL ACTIVATOR RCLR"/>
    <property type="match status" value="1"/>
</dbReference>
<dbReference type="Proteomes" id="UP000237921">
    <property type="component" value="Chromosome"/>
</dbReference>
<evidence type="ECO:0000259" key="4">
    <source>
        <dbReference type="PROSITE" id="PS01124"/>
    </source>
</evidence>
<dbReference type="SUPFAM" id="SSF46689">
    <property type="entry name" value="Homeodomain-like"/>
    <property type="match status" value="2"/>
</dbReference>
<dbReference type="InterPro" id="IPR018060">
    <property type="entry name" value="HTH_AraC"/>
</dbReference>
<dbReference type="Pfam" id="PF12852">
    <property type="entry name" value="Cupin_6"/>
    <property type="match status" value="1"/>
</dbReference>
<dbReference type="PROSITE" id="PS01124">
    <property type="entry name" value="HTH_ARAC_FAMILY_2"/>
    <property type="match status" value="1"/>
</dbReference>
<keyword evidence="2" id="KW-0238">DNA-binding</keyword>
<keyword evidence="3" id="KW-0804">Transcription</keyword>
<dbReference type="PANTHER" id="PTHR43280">
    <property type="entry name" value="ARAC-FAMILY TRANSCRIPTIONAL REGULATOR"/>
    <property type="match status" value="1"/>
</dbReference>
<reference evidence="6" key="1">
    <citation type="submission" date="2017-12" db="EMBL/GenBank/DDBJ databases">
        <title>FDA dAtabase for Regulatory Grade micrObial Sequences (FDA-ARGOS): Supporting development and validation of Infectious Disease Dx tests.</title>
        <authorList>
            <person name="Hoffmann M."/>
            <person name="Allard M."/>
            <person name="Evans P."/>
            <person name="Brown E."/>
            <person name="Tallon L."/>
            <person name="Sadzewicz L."/>
            <person name="Sengamalay N."/>
            <person name="Ott S."/>
            <person name="Godinez A."/>
            <person name="Nagaraj S."/>
            <person name="Vavikolanu K."/>
            <person name="Aluvathingal J."/>
            <person name="Nadendla S."/>
            <person name="Sichtig H."/>
        </authorList>
    </citation>
    <scope>NUCLEOTIDE SEQUENCE [LARGE SCALE GENOMIC DNA]</scope>
    <source>
        <strain evidence="6">FDAARGOS_129</strain>
    </source>
</reference>
<evidence type="ECO:0000313" key="6">
    <source>
        <dbReference type="Proteomes" id="UP000237921"/>
    </source>
</evidence>
<dbReference type="Pfam" id="PF12833">
    <property type="entry name" value="HTH_18"/>
    <property type="match status" value="1"/>
</dbReference>
<dbReference type="EMBL" id="CP014019">
    <property type="protein sequence ID" value="AVF43750.1"/>
    <property type="molecule type" value="Genomic_DNA"/>
</dbReference>
<dbReference type="SMART" id="SM00342">
    <property type="entry name" value="HTH_ARAC"/>
    <property type="match status" value="1"/>
</dbReference>
<keyword evidence="1" id="KW-0805">Transcription regulation</keyword>
<accession>A0A2L1VET2</accession>
<sequence>MENEHEVSKLTDIFFDIYKNAKILGKIYQVENYKNKNIVFLDNNYSYIHIFQGGSFKIKSNEQKLNETVHEGDVIVIPSRFKHSIEIIEDKAVEPVVITCVFQLDGVYGQTIAEGLPNYILVPSHQNGKVAEWIPMTVAAIKLELDQPSLGSQVMLSSVIDLLLVWSIRFWLNKETLNHKSWISALQNPTISKALFLMHSNPAKEWTVETLAKETNQSKSKFSKSFIELVGTTPINYLKHWRMKLANQYLIETNKSISQISDLVGYSSPAAFTRSFIQTFGYSPRKFREISETKTK</sequence>
<dbReference type="InterPro" id="IPR009057">
    <property type="entry name" value="Homeodomain-like_sf"/>
</dbReference>
<evidence type="ECO:0000256" key="1">
    <source>
        <dbReference type="ARBA" id="ARBA00023015"/>
    </source>
</evidence>
<evidence type="ECO:0000313" key="5">
    <source>
        <dbReference type="EMBL" id="AVF43750.1"/>
    </source>
</evidence>
<evidence type="ECO:0000256" key="2">
    <source>
        <dbReference type="ARBA" id="ARBA00023125"/>
    </source>
</evidence>
<organism evidence="5 6">
    <name type="scientific">Acinetobacter nosocomialis</name>
    <dbReference type="NCBI Taxonomy" id="106654"/>
    <lineage>
        <taxon>Bacteria</taxon>
        <taxon>Pseudomonadati</taxon>
        <taxon>Pseudomonadota</taxon>
        <taxon>Gammaproteobacteria</taxon>
        <taxon>Moraxellales</taxon>
        <taxon>Moraxellaceae</taxon>
        <taxon>Acinetobacter</taxon>
        <taxon>Acinetobacter calcoaceticus/baumannii complex</taxon>
    </lineage>
</organism>
<dbReference type="AlphaFoldDB" id="A0A2L1VET2"/>
<evidence type="ECO:0000256" key="3">
    <source>
        <dbReference type="ARBA" id="ARBA00023163"/>
    </source>
</evidence>
<protein>
    <submittedName>
        <fullName evidence="5">AraC family transcriptional regulator</fullName>
    </submittedName>
</protein>
<proteinExistence type="predicted"/>
<dbReference type="Gene3D" id="1.10.10.60">
    <property type="entry name" value="Homeodomain-like"/>
    <property type="match status" value="2"/>
</dbReference>
<dbReference type="GO" id="GO:0003700">
    <property type="term" value="F:DNA-binding transcription factor activity"/>
    <property type="evidence" value="ECO:0007669"/>
    <property type="project" value="InterPro"/>
</dbReference>
<feature type="domain" description="HTH araC/xylS-type" evidence="4">
    <location>
        <begin position="192"/>
        <end position="290"/>
    </location>
</feature>
<dbReference type="PRINTS" id="PR00032">
    <property type="entry name" value="HTHARAC"/>
</dbReference>
<dbReference type="InterPro" id="IPR032783">
    <property type="entry name" value="AraC_lig"/>
</dbReference>
<gene>
    <name evidence="5" type="ORF">AL533_04795</name>
</gene>
<name>A0A2L1VET2_ACINO</name>
<dbReference type="RefSeq" id="WP_016804736.1">
    <property type="nucleotide sequence ID" value="NZ_BKRJ01000033.1"/>
</dbReference>